<evidence type="ECO:0000256" key="5">
    <source>
        <dbReference type="ARBA" id="ARBA00022801"/>
    </source>
</evidence>
<dbReference type="InterPro" id="IPR008007">
    <property type="entry name" value="Peptidase_M42"/>
</dbReference>
<comment type="caution">
    <text evidence="9">The sequence shown here is derived from an EMBL/GenBank/DDBJ whole genome shotgun (WGS) entry which is preliminary data.</text>
</comment>
<gene>
    <name evidence="9" type="ORF">HC235_02580</name>
</gene>
<feature type="binding site" evidence="8">
    <location>
        <position position="161"/>
    </location>
    <ligand>
        <name>Zn(2+)</name>
        <dbReference type="ChEBI" id="CHEBI:29105"/>
        <label>2</label>
    </ligand>
</feature>
<dbReference type="AlphaFoldDB" id="A0A7L4P837"/>
<evidence type="ECO:0000313" key="9">
    <source>
        <dbReference type="EMBL" id="NYR14863.1"/>
    </source>
</evidence>
<dbReference type="Gene3D" id="3.40.630.10">
    <property type="entry name" value="Zn peptidases"/>
    <property type="match status" value="1"/>
</dbReference>
<feature type="binding site" evidence="8">
    <location>
        <position position="52"/>
    </location>
    <ligand>
        <name>Zn(2+)</name>
        <dbReference type="ChEBI" id="CHEBI:29105"/>
        <label>1</label>
    </ligand>
</feature>
<evidence type="ECO:0000256" key="2">
    <source>
        <dbReference type="ARBA" id="ARBA00022438"/>
    </source>
</evidence>
<feature type="binding site" evidence="8">
    <location>
        <position position="209"/>
    </location>
    <ligand>
        <name>Zn(2+)</name>
        <dbReference type="ChEBI" id="CHEBI:29105"/>
        <label>1</label>
    </ligand>
</feature>
<reference evidence="9 10" key="1">
    <citation type="journal article" date="2020" name="Nat. Commun.">
        <title>The structures of two archaeal type IV pili illuminate evolutionary relationships.</title>
        <authorList>
            <person name="Wang F."/>
            <person name="Baquero D.P."/>
            <person name="Su Z."/>
            <person name="Beltran L.C."/>
            <person name="Prangishvili D."/>
            <person name="Krupovic M."/>
            <person name="Egelman E.H."/>
        </authorList>
    </citation>
    <scope>NUCLEOTIDE SEQUENCE [LARGE SCALE GENOMIC DNA]</scope>
    <source>
        <strain evidence="9 10">2GA</strain>
    </source>
</reference>
<feature type="binding site" evidence="8">
    <location>
        <position position="187"/>
    </location>
    <ligand>
        <name>Zn(2+)</name>
        <dbReference type="ChEBI" id="CHEBI:29105"/>
        <label>2</label>
    </ligand>
</feature>
<evidence type="ECO:0000256" key="4">
    <source>
        <dbReference type="ARBA" id="ARBA00022723"/>
    </source>
</evidence>
<protein>
    <submittedName>
        <fullName evidence="9">M42 family metallopeptidase</fullName>
    </submittedName>
</protein>
<keyword evidence="10" id="KW-1185">Reference proteome</keyword>
<evidence type="ECO:0000256" key="3">
    <source>
        <dbReference type="ARBA" id="ARBA00022670"/>
    </source>
</evidence>
<evidence type="ECO:0000313" key="10">
    <source>
        <dbReference type="Proteomes" id="UP000554766"/>
    </source>
</evidence>
<proteinExistence type="inferred from homology"/>
<dbReference type="GO" id="GO:0046872">
    <property type="term" value="F:metal ion binding"/>
    <property type="evidence" value="ECO:0007669"/>
    <property type="project" value="UniProtKB-UniRule"/>
</dbReference>
<evidence type="ECO:0000256" key="6">
    <source>
        <dbReference type="PIRNR" id="PIRNR001123"/>
    </source>
</evidence>
<dbReference type="RefSeq" id="WP_179790267.1">
    <property type="nucleotide sequence ID" value="NZ_JAAVJF010000001.1"/>
</dbReference>
<name>A0A7L4P837_9CREN</name>
<dbReference type="GO" id="GO:0004177">
    <property type="term" value="F:aminopeptidase activity"/>
    <property type="evidence" value="ECO:0007669"/>
    <property type="project" value="UniProtKB-UniRule"/>
</dbReference>
<keyword evidence="2" id="KW-0031">Aminopeptidase</keyword>
<feature type="binding site" evidence="8">
    <location>
        <position position="161"/>
    </location>
    <ligand>
        <name>Zn(2+)</name>
        <dbReference type="ChEBI" id="CHEBI:29105"/>
        <label>1</label>
    </ligand>
</feature>
<organism evidence="9 10">
    <name type="scientific">Pyrobaculum arsenaticum</name>
    <dbReference type="NCBI Taxonomy" id="121277"/>
    <lineage>
        <taxon>Archaea</taxon>
        <taxon>Thermoproteota</taxon>
        <taxon>Thermoprotei</taxon>
        <taxon>Thermoproteales</taxon>
        <taxon>Thermoproteaceae</taxon>
        <taxon>Pyrobaculum</taxon>
    </lineage>
</organism>
<dbReference type="SUPFAM" id="SSF53187">
    <property type="entry name" value="Zn-dependent exopeptidases"/>
    <property type="match status" value="1"/>
</dbReference>
<comment type="cofactor">
    <cofactor evidence="8">
        <name>a divalent metal cation</name>
        <dbReference type="ChEBI" id="CHEBI:60240"/>
    </cofactor>
    <text evidence="8">Binds 2 divalent metal cations per subunit.</text>
</comment>
<keyword evidence="4 8" id="KW-0479">Metal-binding</keyword>
<keyword evidence="3" id="KW-0645">Protease</keyword>
<sequence>MELESLTRALGVSGFEEEVRRLILGAVKDGEVDEFGNVLTKTGKSKVAFVAHMDEVGLLVTSIEEDGRLKFRKVGGVDDRILPGSSVVLYGDGFKVEGVIGVAPPHFQQQQQQVSWQDLYIDIGAASRQEAESMGIGPMTPAAFSRRYSNMGKFVSATALDDRAGCWVLLEAYRRAAATYVWTVQEEVGLMGARALSRRLDVSYVVVVDTMACCHPNWTGGVKPGNGPVLRLFDNYGAYNNKLAKKVLEVAKRRGIPIQIGSGGGGTDAGAFFAAGIPAVAIGILTKYSHSPVEMAHKDDLKHAVELVVALAEELA</sequence>
<evidence type="ECO:0000256" key="1">
    <source>
        <dbReference type="ARBA" id="ARBA00006272"/>
    </source>
</evidence>
<dbReference type="PANTHER" id="PTHR32481">
    <property type="entry name" value="AMINOPEPTIDASE"/>
    <property type="match status" value="1"/>
</dbReference>
<keyword evidence="5" id="KW-0378">Hydrolase</keyword>
<dbReference type="Pfam" id="PF05343">
    <property type="entry name" value="Peptidase_M42"/>
    <property type="match status" value="1"/>
</dbReference>
<dbReference type="InterPro" id="IPR051464">
    <property type="entry name" value="Peptidase_M42_aminopept"/>
</dbReference>
<feature type="active site" description="Proton acceptor" evidence="7">
    <location>
        <position position="186"/>
    </location>
</feature>
<dbReference type="PANTHER" id="PTHR32481:SF0">
    <property type="entry name" value="AMINOPEPTIDASE YPDE-RELATED"/>
    <property type="match status" value="1"/>
</dbReference>
<dbReference type="EMBL" id="JAAVJF010000001">
    <property type="protein sequence ID" value="NYR14863.1"/>
    <property type="molecule type" value="Genomic_DNA"/>
</dbReference>
<dbReference type="Gene3D" id="2.40.30.40">
    <property type="entry name" value="Peptidase M42, domain 2"/>
    <property type="match status" value="1"/>
</dbReference>
<dbReference type="InterPro" id="IPR023367">
    <property type="entry name" value="Peptidase_M42_dom2"/>
</dbReference>
<feature type="binding site" evidence="8">
    <location>
        <position position="290"/>
    </location>
    <ligand>
        <name>Zn(2+)</name>
        <dbReference type="ChEBI" id="CHEBI:29105"/>
        <label>2</label>
    </ligand>
</feature>
<dbReference type="SUPFAM" id="SSF101821">
    <property type="entry name" value="Aminopeptidase/glucanase lid domain"/>
    <property type="match status" value="1"/>
</dbReference>
<dbReference type="PIRSF" id="PIRSF001123">
    <property type="entry name" value="PepA_GA"/>
    <property type="match status" value="1"/>
</dbReference>
<accession>A0A7L4P837</accession>
<dbReference type="Proteomes" id="UP000554766">
    <property type="component" value="Unassembled WGS sequence"/>
</dbReference>
<evidence type="ECO:0000256" key="8">
    <source>
        <dbReference type="PIRSR" id="PIRSR001123-2"/>
    </source>
</evidence>
<comment type="similarity">
    <text evidence="1 6">Belongs to the peptidase M42 family.</text>
</comment>
<evidence type="ECO:0000256" key="7">
    <source>
        <dbReference type="PIRSR" id="PIRSR001123-1"/>
    </source>
</evidence>
<dbReference type="GO" id="GO:0006508">
    <property type="term" value="P:proteolysis"/>
    <property type="evidence" value="ECO:0007669"/>
    <property type="project" value="UniProtKB-KW"/>
</dbReference>